<reference evidence="1 2" key="1">
    <citation type="submission" date="2024-01" db="EMBL/GenBank/DDBJ databases">
        <title>The genomes of 5 underutilized Papilionoideae crops provide insights into root nodulation and disease resistanc.</title>
        <authorList>
            <person name="Jiang F."/>
        </authorList>
    </citation>
    <scope>NUCLEOTIDE SEQUENCE [LARGE SCALE GENOMIC DNA]</scope>
    <source>
        <strain evidence="1">LVBAO_FW01</strain>
        <tissue evidence="1">Leaves</tissue>
    </source>
</reference>
<dbReference type="Proteomes" id="UP001367508">
    <property type="component" value="Unassembled WGS sequence"/>
</dbReference>
<proteinExistence type="predicted"/>
<name>A0AAN9KFX8_CANGL</name>
<organism evidence="1 2">
    <name type="scientific">Canavalia gladiata</name>
    <name type="common">Sword bean</name>
    <name type="synonym">Dolichos gladiatus</name>
    <dbReference type="NCBI Taxonomy" id="3824"/>
    <lineage>
        <taxon>Eukaryota</taxon>
        <taxon>Viridiplantae</taxon>
        <taxon>Streptophyta</taxon>
        <taxon>Embryophyta</taxon>
        <taxon>Tracheophyta</taxon>
        <taxon>Spermatophyta</taxon>
        <taxon>Magnoliopsida</taxon>
        <taxon>eudicotyledons</taxon>
        <taxon>Gunneridae</taxon>
        <taxon>Pentapetalae</taxon>
        <taxon>rosids</taxon>
        <taxon>fabids</taxon>
        <taxon>Fabales</taxon>
        <taxon>Fabaceae</taxon>
        <taxon>Papilionoideae</taxon>
        <taxon>50 kb inversion clade</taxon>
        <taxon>NPAAA clade</taxon>
        <taxon>indigoferoid/millettioid clade</taxon>
        <taxon>Phaseoleae</taxon>
        <taxon>Canavalia</taxon>
    </lineage>
</organism>
<keyword evidence="2" id="KW-1185">Reference proteome</keyword>
<dbReference type="EMBL" id="JAYMYQ010000008">
    <property type="protein sequence ID" value="KAK7315523.1"/>
    <property type="molecule type" value="Genomic_DNA"/>
</dbReference>
<evidence type="ECO:0000313" key="1">
    <source>
        <dbReference type="EMBL" id="KAK7315523.1"/>
    </source>
</evidence>
<comment type="caution">
    <text evidence="1">The sequence shown here is derived from an EMBL/GenBank/DDBJ whole genome shotgun (WGS) entry which is preliminary data.</text>
</comment>
<sequence>MPSIVIIFKCRLQPFSRLVGDGLRMPHIKGHSINIYIHSGKSPAGTMTGTQPINFVWHELSLNAQDNYGAGAAVWTPEDPCSEHAGEEAKSGYEVPFHLKVASSLKSPLSQFGMFGPGVTAQCLACTWGYFFV</sequence>
<accession>A0AAN9KFX8</accession>
<protein>
    <submittedName>
        <fullName evidence="1">Uncharacterized protein</fullName>
    </submittedName>
</protein>
<dbReference type="AlphaFoldDB" id="A0AAN9KFX8"/>
<gene>
    <name evidence="1" type="ORF">VNO77_34073</name>
</gene>
<evidence type="ECO:0000313" key="2">
    <source>
        <dbReference type="Proteomes" id="UP001367508"/>
    </source>
</evidence>